<dbReference type="PROSITE" id="PS01173">
    <property type="entry name" value="LIPASE_GDXG_HIS"/>
    <property type="match status" value="1"/>
</dbReference>
<dbReference type="InterPro" id="IPR029058">
    <property type="entry name" value="AB_hydrolase_fold"/>
</dbReference>
<dbReference type="Gene3D" id="3.40.50.1820">
    <property type="entry name" value="alpha/beta hydrolase"/>
    <property type="match status" value="1"/>
</dbReference>
<proteinExistence type="inferred from homology"/>
<dbReference type="RefSeq" id="XP_023944592.1">
    <property type="nucleotide sequence ID" value="XM_024088824.2"/>
</dbReference>
<gene>
    <name evidence="10" type="primary">LOC112050535</name>
</gene>
<feature type="domain" description="Carboxylesterase type B" evidence="8">
    <location>
        <begin position="29"/>
        <end position="547"/>
    </location>
</feature>
<dbReference type="SUPFAM" id="SSF53474">
    <property type="entry name" value="alpha/beta-Hydrolases"/>
    <property type="match status" value="1"/>
</dbReference>
<keyword evidence="9" id="KW-1185">Reference proteome</keyword>
<evidence type="ECO:0000256" key="2">
    <source>
        <dbReference type="ARBA" id="ARBA00010515"/>
    </source>
</evidence>
<dbReference type="InterPro" id="IPR002018">
    <property type="entry name" value="CarbesteraseB"/>
</dbReference>
<comment type="similarity">
    <text evidence="1 7">Belongs to the type-B carboxylesterase/lipase family.</text>
</comment>
<evidence type="ECO:0000256" key="3">
    <source>
        <dbReference type="ARBA" id="ARBA00022487"/>
    </source>
</evidence>
<evidence type="ECO:0000313" key="10">
    <source>
        <dbReference type="RefSeq" id="XP_023944592.1"/>
    </source>
</evidence>
<sequence>MWLIQCVVPVVAVFVIHAHSVSGGCAVRVRLQAGWACGVRRDTDSGEAFASFLGVPYAQQPLGDRRFSELEPVRPWHHVYNATAERARCPQHDVFYGSLLGPGDVSEACIYANIHVPLDALPTHNTTSRRAREVPSPFKTGYADRAEARPALPVLVFIHGGGFAFGSYGTALHGAEYLMRRRVIVITFNYRLNVFGFLSLNSASIPGNNGLRDAVTLLKWVRANAKSFGGDPDDVTLAGQSAGASMAHLLSMSTAAEGLFKRVILMSGIGVSSFFTTSPLYAEFVANLFLSNLGLNATDPEHTHRQLVKLPLRDIMEANRQVQDLLGITAFMPVVESPHAGFTRILDDDPEVLLAKGRGKHLPLIIGYTDRECESFRPNFEKIDILNRIKENPTLILSPSLIFKVPPKIALDMAKRSIKRYFDDEPSMDKYIKSCSDTFYVYPAFKLADKRASQDSAAVFLYQYSYTADFSAVQYSKGMHFEGAGHVEDMTFVFRPNSMEGAKGFSPATHNDQLMSEWMTEFVSNFMRCNDPTCNQYAISKWPATEKDLVPLKHQDIRMPRSYQFTDIPKEQQETMQFFDSLENQTD</sequence>
<evidence type="ECO:0000256" key="5">
    <source>
        <dbReference type="ARBA" id="ARBA00023157"/>
    </source>
</evidence>
<organism evidence="9 10">
    <name type="scientific">Bicyclus anynana</name>
    <name type="common">Squinting bush brown butterfly</name>
    <dbReference type="NCBI Taxonomy" id="110368"/>
    <lineage>
        <taxon>Eukaryota</taxon>
        <taxon>Metazoa</taxon>
        <taxon>Ecdysozoa</taxon>
        <taxon>Arthropoda</taxon>
        <taxon>Hexapoda</taxon>
        <taxon>Insecta</taxon>
        <taxon>Pterygota</taxon>
        <taxon>Neoptera</taxon>
        <taxon>Endopterygota</taxon>
        <taxon>Lepidoptera</taxon>
        <taxon>Glossata</taxon>
        <taxon>Ditrysia</taxon>
        <taxon>Papilionoidea</taxon>
        <taxon>Nymphalidae</taxon>
        <taxon>Satyrinae</taxon>
        <taxon>Satyrini</taxon>
        <taxon>Mycalesina</taxon>
        <taxon>Bicyclus</taxon>
    </lineage>
</organism>
<comment type="similarity">
    <text evidence="2">Belongs to the 'GDXG' lipolytic enzyme family.</text>
</comment>
<evidence type="ECO:0000259" key="8">
    <source>
        <dbReference type="Pfam" id="PF00135"/>
    </source>
</evidence>
<keyword evidence="7" id="KW-0732">Signal</keyword>
<evidence type="ECO:0000256" key="6">
    <source>
        <dbReference type="ARBA" id="ARBA00023180"/>
    </source>
</evidence>
<dbReference type="EC" id="3.1.1.-" evidence="7"/>
<evidence type="ECO:0000313" key="9">
    <source>
        <dbReference type="Proteomes" id="UP001652582"/>
    </source>
</evidence>
<keyword evidence="4 7" id="KW-0378">Hydrolase</keyword>
<dbReference type="KEGG" id="bany:112050535"/>
<keyword evidence="3" id="KW-0719">Serine esterase</keyword>
<dbReference type="OrthoDB" id="19653at2759"/>
<accession>A0A6J1NHX0</accession>
<protein>
    <recommendedName>
        <fullName evidence="7">Carboxylic ester hydrolase</fullName>
        <ecNumber evidence="7">3.1.1.-</ecNumber>
    </recommendedName>
</protein>
<evidence type="ECO:0000256" key="1">
    <source>
        <dbReference type="ARBA" id="ARBA00005964"/>
    </source>
</evidence>
<dbReference type="GeneID" id="112050535"/>
<dbReference type="PROSITE" id="PS00122">
    <property type="entry name" value="CARBOXYLESTERASE_B_1"/>
    <property type="match status" value="1"/>
</dbReference>
<feature type="signal peptide" evidence="7">
    <location>
        <begin position="1"/>
        <end position="18"/>
    </location>
</feature>
<keyword evidence="6" id="KW-0325">Glycoprotein</keyword>
<dbReference type="Proteomes" id="UP001652582">
    <property type="component" value="Chromosome 21"/>
</dbReference>
<evidence type="ECO:0000256" key="4">
    <source>
        <dbReference type="ARBA" id="ARBA00022801"/>
    </source>
</evidence>
<feature type="chain" id="PRO_5027133651" description="Carboxylic ester hydrolase" evidence="7">
    <location>
        <begin position="19"/>
        <end position="587"/>
    </location>
</feature>
<dbReference type="PANTHER" id="PTHR11559">
    <property type="entry name" value="CARBOXYLESTERASE"/>
    <property type="match status" value="1"/>
</dbReference>
<dbReference type="InterPro" id="IPR050309">
    <property type="entry name" value="Type-B_Carboxylest/Lipase"/>
</dbReference>
<evidence type="ECO:0000256" key="7">
    <source>
        <dbReference type="RuleBase" id="RU361235"/>
    </source>
</evidence>
<reference evidence="10" key="1">
    <citation type="submission" date="2025-08" db="UniProtKB">
        <authorList>
            <consortium name="RefSeq"/>
        </authorList>
    </citation>
    <scope>IDENTIFICATION</scope>
</reference>
<dbReference type="GO" id="GO:0052689">
    <property type="term" value="F:carboxylic ester hydrolase activity"/>
    <property type="evidence" value="ECO:0007669"/>
    <property type="project" value="UniProtKB-KW"/>
</dbReference>
<dbReference type="Pfam" id="PF00135">
    <property type="entry name" value="COesterase"/>
    <property type="match status" value="1"/>
</dbReference>
<name>A0A6J1NHX0_BICAN</name>
<dbReference type="InterPro" id="IPR002168">
    <property type="entry name" value="Lipase_GDXG_HIS_AS"/>
</dbReference>
<dbReference type="AlphaFoldDB" id="A0A6J1NHX0"/>
<keyword evidence="5" id="KW-1015">Disulfide bond</keyword>
<dbReference type="InterPro" id="IPR019826">
    <property type="entry name" value="Carboxylesterase_B_AS"/>
</dbReference>